<keyword evidence="3" id="KW-1185">Reference proteome</keyword>
<organism evidence="2 3">
    <name type="scientific">Elysia chlorotica</name>
    <name type="common">Eastern emerald elysia</name>
    <name type="synonym">Sea slug</name>
    <dbReference type="NCBI Taxonomy" id="188477"/>
    <lineage>
        <taxon>Eukaryota</taxon>
        <taxon>Metazoa</taxon>
        <taxon>Spiralia</taxon>
        <taxon>Lophotrochozoa</taxon>
        <taxon>Mollusca</taxon>
        <taxon>Gastropoda</taxon>
        <taxon>Heterobranchia</taxon>
        <taxon>Euthyneura</taxon>
        <taxon>Panpulmonata</taxon>
        <taxon>Sacoglossa</taxon>
        <taxon>Placobranchoidea</taxon>
        <taxon>Plakobranchidae</taxon>
        <taxon>Elysia</taxon>
    </lineage>
</organism>
<name>A0A3S1BGR4_ELYCH</name>
<dbReference type="Proteomes" id="UP000271974">
    <property type="component" value="Unassembled WGS sequence"/>
</dbReference>
<feature type="compositionally biased region" description="Basic and acidic residues" evidence="1">
    <location>
        <begin position="429"/>
        <end position="439"/>
    </location>
</feature>
<comment type="caution">
    <text evidence="2">The sequence shown here is derived from an EMBL/GenBank/DDBJ whole genome shotgun (WGS) entry which is preliminary data.</text>
</comment>
<dbReference type="EMBL" id="RQTK01000095">
    <property type="protein sequence ID" value="RUS87970.1"/>
    <property type="molecule type" value="Genomic_DNA"/>
</dbReference>
<reference evidence="2 3" key="1">
    <citation type="submission" date="2019-01" db="EMBL/GenBank/DDBJ databases">
        <title>A draft genome assembly of the solar-powered sea slug Elysia chlorotica.</title>
        <authorList>
            <person name="Cai H."/>
            <person name="Li Q."/>
            <person name="Fang X."/>
            <person name="Li J."/>
            <person name="Curtis N.E."/>
            <person name="Altenburger A."/>
            <person name="Shibata T."/>
            <person name="Feng M."/>
            <person name="Maeda T."/>
            <person name="Schwartz J.A."/>
            <person name="Shigenobu S."/>
            <person name="Lundholm N."/>
            <person name="Nishiyama T."/>
            <person name="Yang H."/>
            <person name="Hasebe M."/>
            <person name="Li S."/>
            <person name="Pierce S.K."/>
            <person name="Wang J."/>
        </authorList>
    </citation>
    <scope>NUCLEOTIDE SEQUENCE [LARGE SCALE GENOMIC DNA]</scope>
    <source>
        <strain evidence="2">EC2010</strain>
        <tissue evidence="2">Whole organism of an adult</tissue>
    </source>
</reference>
<feature type="compositionally biased region" description="Low complexity" evidence="1">
    <location>
        <begin position="188"/>
        <end position="198"/>
    </location>
</feature>
<evidence type="ECO:0000256" key="1">
    <source>
        <dbReference type="SAM" id="MobiDB-lite"/>
    </source>
</evidence>
<feature type="compositionally biased region" description="Polar residues" evidence="1">
    <location>
        <begin position="454"/>
        <end position="475"/>
    </location>
</feature>
<accession>A0A3S1BGR4</accession>
<proteinExistence type="predicted"/>
<feature type="region of interest" description="Disordered" evidence="1">
    <location>
        <begin position="188"/>
        <end position="281"/>
    </location>
</feature>
<protein>
    <submittedName>
        <fullName evidence="2">Uncharacterized protein</fullName>
    </submittedName>
</protein>
<gene>
    <name evidence="2" type="ORF">EGW08_004248</name>
</gene>
<evidence type="ECO:0000313" key="3">
    <source>
        <dbReference type="Proteomes" id="UP000271974"/>
    </source>
</evidence>
<dbReference type="AlphaFoldDB" id="A0A3S1BGR4"/>
<sequence length="498" mass="54492">MYLKVMHFRRSNPEQKYTMKTHQSQKRRTLEDTDLKFSCHRGLIRRSDEESLRMLFTALSDSAKRFPKMTKYDCPEHIWLVFKPTSYGTISEPLQAEENLENVQLQEAVPPDPLSLLFATSQVPMRTKVERKQRMMEEKIKLNMPLPKVVLDASDCARLLDGAGKTSVVVVEREGKIVAASSVAASSEVGPSVAVPASKPSLKSTSIPEPKDSAPEPDQPAMATAQSLSHDLSGSNGAKDNDTAWKSDTSPSADKDGLSSGRKAGSDQGKAILKPPKKRRGIEAEFEIETPSQSVLNNCEPQLPPLNHQLTAENNFSKSLQRHSVERILQQNSVISTQSHHYLPHSHSLLSAGMEIVSSSSAQTSVPSTLSQPLQDSLSSDQIHHEHCPYPSLALQSDSATHIHLLPKNSPCNSHTHENTLGKSTPNRDVAHDVKERTSQKTLSLSPEQDEPINLSTGGKTDQTVVSPITSQAGITTPAEGCEPDLTISKGDKSTFKP</sequence>
<evidence type="ECO:0000313" key="2">
    <source>
        <dbReference type="EMBL" id="RUS87970.1"/>
    </source>
</evidence>
<feature type="region of interest" description="Disordered" evidence="1">
    <location>
        <begin position="410"/>
        <end position="498"/>
    </location>
</feature>
<feature type="compositionally biased region" description="Polar residues" evidence="1">
    <location>
        <begin position="224"/>
        <end position="238"/>
    </location>
</feature>